<evidence type="ECO:0000256" key="1">
    <source>
        <dbReference type="SAM" id="MobiDB-lite"/>
    </source>
</evidence>
<dbReference type="HOGENOM" id="CLU_1755615_0_0_0"/>
<protein>
    <submittedName>
        <fullName evidence="2">Uncharacterized protein</fullName>
    </submittedName>
</protein>
<proteinExistence type="predicted"/>
<accession>B0VGM1</accession>
<gene>
    <name evidence="2" type="ordered locus">CLOAM0571</name>
</gene>
<dbReference type="AlphaFoldDB" id="B0VGM1"/>
<organism evidence="2 3">
    <name type="scientific">Cloacimonas acidaminovorans (strain Evry)</name>
    <dbReference type="NCBI Taxonomy" id="459349"/>
    <lineage>
        <taxon>Bacteria</taxon>
        <taxon>Pseudomonadati</taxon>
        <taxon>Candidatus Cloacimonadota</taxon>
        <taxon>Candidatus Cloacimonadia</taxon>
        <taxon>Candidatus Cloacimonadales</taxon>
        <taxon>Candidatus Cloacimonadaceae</taxon>
        <taxon>Candidatus Cloacimonas</taxon>
    </lineage>
</organism>
<reference evidence="2 3" key="1">
    <citation type="journal article" date="2008" name="J. Bacteriol.">
        <title>'Candidatus Cloacamonas acidaminovorans': genome sequence reconstruction provides a first glimpse of a new bacterial division.</title>
        <authorList>
            <person name="Pelletier E."/>
            <person name="Kreimeyer A."/>
            <person name="Bocs S."/>
            <person name="Rouy Z."/>
            <person name="Gyapay G."/>
            <person name="Chouari R."/>
            <person name="Riviere D."/>
            <person name="Ganesan A."/>
            <person name="Daegelen P."/>
            <person name="Sghir A."/>
            <person name="Cohen G.N."/>
            <person name="Medigue C."/>
            <person name="Weissenbach J."/>
            <person name="Le Paslier D."/>
        </authorList>
    </citation>
    <scope>NUCLEOTIDE SEQUENCE [LARGE SCALE GENOMIC DNA]</scope>
    <source>
        <strain evidence="3">Evry</strain>
    </source>
</reference>
<keyword evidence="3" id="KW-1185">Reference proteome</keyword>
<feature type="region of interest" description="Disordered" evidence="1">
    <location>
        <begin position="121"/>
        <end position="148"/>
    </location>
</feature>
<evidence type="ECO:0000313" key="3">
    <source>
        <dbReference type="Proteomes" id="UP000002019"/>
    </source>
</evidence>
<name>B0VGM1_CLOAI</name>
<dbReference type="EMBL" id="CU466930">
    <property type="protein sequence ID" value="CAO80458.1"/>
    <property type="molecule type" value="Genomic_DNA"/>
</dbReference>
<evidence type="ECO:0000313" key="2">
    <source>
        <dbReference type="EMBL" id="CAO80458.1"/>
    </source>
</evidence>
<dbReference type="KEGG" id="caci:CLOAM0571"/>
<dbReference type="Proteomes" id="UP000002019">
    <property type="component" value="Chromosome"/>
</dbReference>
<sequence>MCAVCPRIFKCKSFYAWHKIHHQEYLNFVVEISKKFPDKYTMEVHFMPEKQTFVQIVDMATGKIEKVVSLTEIEALSAEDKLALSRNKNLFIVTHRLEPIVKIELKKTVISAPIQFMESAPKEEEPIEEVTPLPINPEKSKPKRTPKN</sequence>